<dbReference type="PANTHER" id="PTHR46383">
    <property type="entry name" value="ASPARTATE AMINOTRANSFERASE"/>
    <property type="match status" value="1"/>
</dbReference>
<organism evidence="8 9">
    <name type="scientific">Helicobacter valdiviensis</name>
    <dbReference type="NCBI Taxonomy" id="1458358"/>
    <lineage>
        <taxon>Bacteria</taxon>
        <taxon>Pseudomonadati</taxon>
        <taxon>Campylobacterota</taxon>
        <taxon>Epsilonproteobacteria</taxon>
        <taxon>Campylobacterales</taxon>
        <taxon>Helicobacteraceae</taxon>
        <taxon>Helicobacter</taxon>
    </lineage>
</organism>
<sequence>MYSKRVSNLSSSITIAISTLARELKAQGRDILSFSAGEPDFDTPKVIKDAAIKALEDGFTKYTAVAGIPELLDAIREKLLRDNQLSYTNDEIIVNNGAKHSLFNVFQALIDEGDEVIIPSPYWVTYPELVTYSGGKNIFIHTKEENKFKITKEELKAAITPKTKMLVLTTPSNPTGMVYSKEELEGLGEVLKGTNIWVVSDEIYEKLVYEGKFTSTASINADMMERTITVNGLSKAVAMTGWRMGYLATKDKKLRSLINNLQSQSISNINSITQKASILGLNGSADEDIEKMRLAFKQRRDIAATKFNAISGLNVIVPDGAFYLFVNCSKIEQDSMKFCKELLEKEGVAVVPGIGFGMEGYFRFSFATDLASIERGIERIANFCSH</sequence>
<dbReference type="Proteomes" id="UP000249746">
    <property type="component" value="Unassembled WGS sequence"/>
</dbReference>
<keyword evidence="3 6" id="KW-0032">Aminotransferase</keyword>
<dbReference type="Gene3D" id="3.40.640.10">
    <property type="entry name" value="Type I PLP-dependent aspartate aminotransferase-like (Major domain)"/>
    <property type="match status" value="1"/>
</dbReference>
<dbReference type="GO" id="GO:0008483">
    <property type="term" value="F:transaminase activity"/>
    <property type="evidence" value="ECO:0007669"/>
    <property type="project" value="UniProtKB-KW"/>
</dbReference>
<dbReference type="InterPro" id="IPR015422">
    <property type="entry name" value="PyrdxlP-dep_Trfase_small"/>
</dbReference>
<dbReference type="InterPro" id="IPR004838">
    <property type="entry name" value="NHTrfase_class1_PyrdxlP-BS"/>
</dbReference>
<evidence type="ECO:0000259" key="7">
    <source>
        <dbReference type="Pfam" id="PF00155"/>
    </source>
</evidence>
<dbReference type="PANTHER" id="PTHR46383:SF1">
    <property type="entry name" value="ASPARTATE AMINOTRANSFERASE"/>
    <property type="match status" value="1"/>
</dbReference>
<evidence type="ECO:0000256" key="2">
    <source>
        <dbReference type="ARBA" id="ARBA00007441"/>
    </source>
</evidence>
<evidence type="ECO:0000256" key="5">
    <source>
        <dbReference type="ARBA" id="ARBA00022898"/>
    </source>
</evidence>
<evidence type="ECO:0000256" key="6">
    <source>
        <dbReference type="RuleBase" id="RU000481"/>
    </source>
</evidence>
<reference evidence="8 9" key="1">
    <citation type="submission" date="2017-03" db="EMBL/GenBank/DDBJ databases">
        <title>Genomic and clinical evidence uncovers the enterohepatic species Helicobacter valdiviensis as a potential human intestinal pathogen.</title>
        <authorList>
            <person name="Fresia P."/>
            <person name="Jara R."/>
            <person name="Sierra R."/>
            <person name="Ferres I."/>
            <person name="Greif G."/>
            <person name="Iraola G."/>
            <person name="Collado L."/>
        </authorList>
    </citation>
    <scope>NUCLEOTIDE SEQUENCE [LARGE SCALE GENOMIC DNA]</scope>
    <source>
        <strain evidence="8 9">WBE14</strain>
    </source>
</reference>
<keyword evidence="9" id="KW-1185">Reference proteome</keyword>
<evidence type="ECO:0000313" key="8">
    <source>
        <dbReference type="EMBL" id="PZT47939.1"/>
    </source>
</evidence>
<evidence type="ECO:0000256" key="3">
    <source>
        <dbReference type="ARBA" id="ARBA00022576"/>
    </source>
</evidence>
<dbReference type="GO" id="GO:0030170">
    <property type="term" value="F:pyridoxal phosphate binding"/>
    <property type="evidence" value="ECO:0007669"/>
    <property type="project" value="InterPro"/>
</dbReference>
<accession>A0A2W6MVG4</accession>
<dbReference type="InterPro" id="IPR050596">
    <property type="entry name" value="AspAT/PAT-like"/>
</dbReference>
<proteinExistence type="inferred from homology"/>
<dbReference type="RefSeq" id="WP_111229979.1">
    <property type="nucleotide sequence ID" value="NZ_NBIU01000017.1"/>
</dbReference>
<dbReference type="GO" id="GO:0006520">
    <property type="term" value="P:amino acid metabolic process"/>
    <property type="evidence" value="ECO:0007669"/>
    <property type="project" value="InterPro"/>
</dbReference>
<dbReference type="InterPro" id="IPR015421">
    <property type="entry name" value="PyrdxlP-dep_Trfase_major"/>
</dbReference>
<feature type="domain" description="Aminotransferase class I/classII large" evidence="7">
    <location>
        <begin position="30"/>
        <end position="380"/>
    </location>
</feature>
<keyword evidence="5" id="KW-0663">Pyridoxal phosphate</keyword>
<dbReference type="InterPro" id="IPR015424">
    <property type="entry name" value="PyrdxlP-dep_Trfase"/>
</dbReference>
<gene>
    <name evidence="8" type="ORF">B6S12_06380</name>
</gene>
<dbReference type="CDD" id="cd00609">
    <property type="entry name" value="AAT_like"/>
    <property type="match status" value="1"/>
</dbReference>
<dbReference type="OrthoDB" id="9803354at2"/>
<dbReference type="EMBL" id="NBIU01000017">
    <property type="protein sequence ID" value="PZT47939.1"/>
    <property type="molecule type" value="Genomic_DNA"/>
</dbReference>
<protein>
    <recommendedName>
        <fullName evidence="6">Aminotransferase</fullName>
        <ecNumber evidence="6">2.6.1.-</ecNumber>
    </recommendedName>
</protein>
<dbReference type="FunFam" id="3.40.640.10:FF:000033">
    <property type="entry name" value="Aspartate aminotransferase"/>
    <property type="match status" value="1"/>
</dbReference>
<dbReference type="Pfam" id="PF00155">
    <property type="entry name" value="Aminotran_1_2"/>
    <property type="match status" value="1"/>
</dbReference>
<dbReference type="PROSITE" id="PS00105">
    <property type="entry name" value="AA_TRANSFER_CLASS_1"/>
    <property type="match status" value="1"/>
</dbReference>
<evidence type="ECO:0000256" key="1">
    <source>
        <dbReference type="ARBA" id="ARBA00001933"/>
    </source>
</evidence>
<dbReference type="EC" id="2.6.1.-" evidence="6"/>
<comment type="similarity">
    <text evidence="2 6">Belongs to the class-I pyridoxal-phosphate-dependent aminotransferase family.</text>
</comment>
<evidence type="ECO:0000256" key="4">
    <source>
        <dbReference type="ARBA" id="ARBA00022679"/>
    </source>
</evidence>
<dbReference type="InterPro" id="IPR004839">
    <property type="entry name" value="Aminotransferase_I/II_large"/>
</dbReference>
<evidence type="ECO:0000313" key="9">
    <source>
        <dbReference type="Proteomes" id="UP000249746"/>
    </source>
</evidence>
<name>A0A2W6MVG4_9HELI</name>
<comment type="cofactor">
    <cofactor evidence="1 6">
        <name>pyridoxal 5'-phosphate</name>
        <dbReference type="ChEBI" id="CHEBI:597326"/>
    </cofactor>
</comment>
<dbReference type="SUPFAM" id="SSF53383">
    <property type="entry name" value="PLP-dependent transferases"/>
    <property type="match status" value="1"/>
</dbReference>
<dbReference type="AlphaFoldDB" id="A0A2W6MVG4"/>
<dbReference type="Gene3D" id="3.90.1150.10">
    <property type="entry name" value="Aspartate Aminotransferase, domain 1"/>
    <property type="match status" value="1"/>
</dbReference>
<keyword evidence="4 6" id="KW-0808">Transferase</keyword>
<comment type="caution">
    <text evidence="8">The sequence shown here is derived from an EMBL/GenBank/DDBJ whole genome shotgun (WGS) entry which is preliminary data.</text>
</comment>